<feature type="domain" description="Large ribosomal subunit protein uL6 alpha-beta" evidence="9">
    <location>
        <begin position="11"/>
        <end position="82"/>
    </location>
</feature>
<dbReference type="PANTHER" id="PTHR11655:SF14">
    <property type="entry name" value="LARGE RIBOSOMAL SUBUNIT PROTEIN UL6M"/>
    <property type="match status" value="1"/>
</dbReference>
<keyword evidence="4 6" id="KW-0689">Ribosomal protein</keyword>
<evidence type="ECO:0000256" key="3">
    <source>
        <dbReference type="ARBA" id="ARBA00022884"/>
    </source>
</evidence>
<gene>
    <name evidence="6" type="primary">rplF</name>
    <name evidence="10" type="ORF">EBAPG3_006140</name>
</gene>
<dbReference type="FunFam" id="3.90.930.12:FF:000001">
    <property type="entry name" value="50S ribosomal protein L6"/>
    <property type="match status" value="1"/>
</dbReference>
<feature type="domain" description="Large ribosomal subunit protein uL6 alpha-beta" evidence="9">
    <location>
        <begin position="90"/>
        <end position="164"/>
    </location>
</feature>
<dbReference type="eggNOG" id="COG0097">
    <property type="taxonomic scope" value="Bacteria"/>
</dbReference>
<dbReference type="PRINTS" id="PR00059">
    <property type="entry name" value="RIBOSOMALL6"/>
</dbReference>
<dbReference type="OrthoDB" id="9805007at2"/>
<dbReference type="InterPro" id="IPR002358">
    <property type="entry name" value="Ribosomal_uL6_CS"/>
</dbReference>
<evidence type="ECO:0000256" key="8">
    <source>
        <dbReference type="RuleBase" id="RU003870"/>
    </source>
</evidence>
<dbReference type="Gene3D" id="3.90.930.12">
    <property type="entry name" value="Ribosomal protein L6, alpha-beta domain"/>
    <property type="match status" value="2"/>
</dbReference>
<reference evidence="10 11" key="1">
    <citation type="journal article" date="2015" name="Int. J. Syst. Evol. Microbiol.">
        <title>Nitrosospira lacus sp. nov., a psychrotolerant, ammonia-oxidizing bacterium from sandy lake sediment.</title>
        <authorList>
            <person name="Urakawa H."/>
            <person name="Garcia J.C."/>
            <person name="Nielsen J.L."/>
            <person name="Le V.Q."/>
            <person name="Kozlowski J.A."/>
            <person name="Stein L.Y."/>
            <person name="Lim C.K."/>
            <person name="Pommerening-Roser A."/>
            <person name="Martens-Habbena W."/>
            <person name="Stahl D.A."/>
            <person name="Klotz M.G."/>
        </authorList>
    </citation>
    <scope>NUCLEOTIDE SEQUENCE [LARGE SCALE GENOMIC DNA]</scope>
    <source>
        <strain evidence="10 11">APG3</strain>
    </source>
</reference>
<dbReference type="Proteomes" id="UP000012179">
    <property type="component" value="Chromosome"/>
</dbReference>
<dbReference type="GO" id="GO:0003735">
    <property type="term" value="F:structural constituent of ribosome"/>
    <property type="evidence" value="ECO:0007669"/>
    <property type="project" value="UniProtKB-UniRule"/>
</dbReference>
<keyword evidence="3 6" id="KW-0694">RNA-binding</keyword>
<evidence type="ECO:0000313" key="11">
    <source>
        <dbReference type="Proteomes" id="UP000012179"/>
    </source>
</evidence>
<comment type="function">
    <text evidence="6 8">This protein binds to the 23S rRNA, and is important in its secondary structure. It is located near the subunit interface in the base of the L7/L12 stalk, and near the tRNA binding site of the peptidyltransferase center.</text>
</comment>
<dbReference type="GO" id="GO:0002181">
    <property type="term" value="P:cytoplasmic translation"/>
    <property type="evidence" value="ECO:0007669"/>
    <property type="project" value="TreeGrafter"/>
</dbReference>
<evidence type="ECO:0000256" key="6">
    <source>
        <dbReference type="HAMAP-Rule" id="MF_01365"/>
    </source>
</evidence>
<sequence>MSRVGKNPVPVPANVEVTLSASEVSVKGPLGTLRRHLVSDIAVERDGGNLLIKASNDSKQANAMSGTMRALLANMVHGVTKGFEKKLLLVGVGYRAQAAGEVLNLTLGFSHPVVHKMPDGVKAETPSQTEILIKGIDKQQVGQVAAEIRAYRRPEPYKGKGVRYADEVIVIKETKKK</sequence>
<dbReference type="InterPro" id="IPR000702">
    <property type="entry name" value="Ribosomal_uL6-like"/>
</dbReference>
<evidence type="ECO:0000256" key="1">
    <source>
        <dbReference type="ARBA" id="ARBA00009356"/>
    </source>
</evidence>
<keyword evidence="5 6" id="KW-0687">Ribonucleoprotein</keyword>
<organism evidence="10 11">
    <name type="scientific">Nitrosospira lacus</name>
    <dbReference type="NCBI Taxonomy" id="1288494"/>
    <lineage>
        <taxon>Bacteria</taxon>
        <taxon>Pseudomonadati</taxon>
        <taxon>Pseudomonadota</taxon>
        <taxon>Betaproteobacteria</taxon>
        <taxon>Nitrosomonadales</taxon>
        <taxon>Nitrosomonadaceae</taxon>
        <taxon>Nitrosospira</taxon>
    </lineage>
</organism>
<dbReference type="EMBL" id="CP021106">
    <property type="protein sequence ID" value="ARO87384.1"/>
    <property type="molecule type" value="Genomic_DNA"/>
</dbReference>
<comment type="subunit">
    <text evidence="6">Part of the 50S ribosomal subunit.</text>
</comment>
<evidence type="ECO:0000313" key="10">
    <source>
        <dbReference type="EMBL" id="ARO87384.1"/>
    </source>
</evidence>
<dbReference type="InterPro" id="IPR019906">
    <property type="entry name" value="Ribosomal_uL6_bac-type"/>
</dbReference>
<dbReference type="SUPFAM" id="SSF56053">
    <property type="entry name" value="Ribosomal protein L6"/>
    <property type="match status" value="2"/>
</dbReference>
<accession>A0A1W6SNK2</accession>
<dbReference type="GO" id="GO:0019843">
    <property type="term" value="F:rRNA binding"/>
    <property type="evidence" value="ECO:0007669"/>
    <property type="project" value="UniProtKB-UniRule"/>
</dbReference>
<dbReference type="InterPro" id="IPR036789">
    <property type="entry name" value="Ribosomal_uL6-like_a/b-dom_sf"/>
</dbReference>
<dbReference type="InterPro" id="IPR020040">
    <property type="entry name" value="Ribosomal_uL6_a/b-dom"/>
</dbReference>
<dbReference type="KEGG" id="nlc:EBAPG3_006140"/>
<dbReference type="FunFam" id="3.90.930.12:FF:000002">
    <property type="entry name" value="50S ribosomal protein L6"/>
    <property type="match status" value="1"/>
</dbReference>
<dbReference type="NCBIfam" id="TIGR03654">
    <property type="entry name" value="L6_bact"/>
    <property type="match status" value="1"/>
</dbReference>
<evidence type="ECO:0000256" key="7">
    <source>
        <dbReference type="RuleBase" id="RU003869"/>
    </source>
</evidence>
<evidence type="ECO:0000259" key="9">
    <source>
        <dbReference type="Pfam" id="PF00347"/>
    </source>
</evidence>
<dbReference type="AlphaFoldDB" id="A0A1W6SNK2"/>
<dbReference type="HAMAP" id="MF_01365_B">
    <property type="entry name" value="Ribosomal_uL6_B"/>
    <property type="match status" value="1"/>
</dbReference>
<evidence type="ECO:0000256" key="4">
    <source>
        <dbReference type="ARBA" id="ARBA00022980"/>
    </source>
</evidence>
<dbReference type="PANTHER" id="PTHR11655">
    <property type="entry name" value="60S/50S RIBOSOMAL PROTEIN L6/L9"/>
    <property type="match status" value="1"/>
</dbReference>
<evidence type="ECO:0000256" key="5">
    <source>
        <dbReference type="ARBA" id="ARBA00023274"/>
    </source>
</evidence>
<evidence type="ECO:0000256" key="2">
    <source>
        <dbReference type="ARBA" id="ARBA00022730"/>
    </source>
</evidence>
<keyword evidence="2 6" id="KW-0699">rRNA-binding</keyword>
<keyword evidence="11" id="KW-1185">Reference proteome</keyword>
<name>A0A1W6SNK2_9PROT</name>
<protein>
    <recommendedName>
        <fullName evidence="6">Large ribosomal subunit protein uL6</fullName>
    </recommendedName>
</protein>
<proteinExistence type="inferred from homology"/>
<dbReference type="PROSITE" id="PS00525">
    <property type="entry name" value="RIBOSOMAL_L6_1"/>
    <property type="match status" value="1"/>
</dbReference>
<dbReference type="GO" id="GO:0022625">
    <property type="term" value="C:cytosolic large ribosomal subunit"/>
    <property type="evidence" value="ECO:0007669"/>
    <property type="project" value="UniProtKB-UniRule"/>
</dbReference>
<dbReference type="RefSeq" id="WP_040853252.1">
    <property type="nucleotide sequence ID" value="NZ_CP021106.3"/>
</dbReference>
<dbReference type="PIRSF" id="PIRSF002162">
    <property type="entry name" value="Ribosomal_L6"/>
    <property type="match status" value="1"/>
</dbReference>
<comment type="similarity">
    <text evidence="1 6 7">Belongs to the universal ribosomal protein uL6 family.</text>
</comment>
<dbReference type="Pfam" id="PF00347">
    <property type="entry name" value="Ribosomal_L6"/>
    <property type="match status" value="2"/>
</dbReference>